<dbReference type="AlphaFoldDB" id="A0A8J7Z3Y8"/>
<dbReference type="RefSeq" id="WP_162423213.1">
    <property type="nucleotide sequence ID" value="NZ_WVIE01000010.1"/>
</dbReference>
<reference evidence="2" key="1">
    <citation type="submission" date="2019-12" db="EMBL/GenBank/DDBJ databases">
        <title>High-Quality draft genome sequences of three cyanobacteria isolated from the limestone walls of the Old Cathedral of Coimbra.</title>
        <authorList>
            <person name="Tiago I."/>
            <person name="Soares F."/>
            <person name="Portugal A."/>
        </authorList>
    </citation>
    <scope>NUCLEOTIDE SEQUENCE</scope>
    <source>
        <strain evidence="2">A</strain>
    </source>
</reference>
<dbReference type="Pfam" id="PF21814">
    <property type="entry name" value="DUF6883"/>
    <property type="match status" value="1"/>
</dbReference>
<keyword evidence="3" id="KW-1185">Reference proteome</keyword>
<evidence type="ECO:0000259" key="1">
    <source>
        <dbReference type="Pfam" id="PF21814"/>
    </source>
</evidence>
<dbReference type="Proteomes" id="UP000646053">
    <property type="component" value="Unassembled WGS sequence"/>
</dbReference>
<proteinExistence type="predicted"/>
<name>A0A8J7Z3Y8_9CYAN</name>
<dbReference type="EMBL" id="WVIE01000010">
    <property type="protein sequence ID" value="NDJ17693.1"/>
    <property type="molecule type" value="Genomic_DNA"/>
</dbReference>
<gene>
    <name evidence="2" type="ORF">GS601_10390</name>
</gene>
<dbReference type="InterPro" id="IPR049250">
    <property type="entry name" value="DUF6883"/>
</dbReference>
<organism evidence="2 3">
    <name type="scientific">Myxacorys almedinensis A</name>
    <dbReference type="NCBI Taxonomy" id="2690445"/>
    <lineage>
        <taxon>Bacteria</taxon>
        <taxon>Bacillati</taxon>
        <taxon>Cyanobacteriota</taxon>
        <taxon>Cyanophyceae</taxon>
        <taxon>Leptolyngbyales</taxon>
        <taxon>Leptolyngbyaceae</taxon>
        <taxon>Myxacorys</taxon>
        <taxon>Myxacorys almedinensis</taxon>
    </lineage>
</organism>
<sequence length="110" mass="12901">MKKLPLEVQDRKLTEYLLIYQPKYDKSIFLSLAGYTPKNWQILKQDILEAVEESDFSKPDKTQWGKRFTIGVEWAAPNGHLLKVITIWQQDEGAEVIRFVTLYPDKSQEN</sequence>
<feature type="domain" description="DUF6883" evidence="1">
    <location>
        <begin position="7"/>
        <end position="105"/>
    </location>
</feature>
<evidence type="ECO:0000313" key="3">
    <source>
        <dbReference type="Proteomes" id="UP000646053"/>
    </source>
</evidence>
<comment type="caution">
    <text evidence="2">The sequence shown here is derived from an EMBL/GenBank/DDBJ whole genome shotgun (WGS) entry which is preliminary data.</text>
</comment>
<accession>A0A8J7Z3Y8</accession>
<protein>
    <recommendedName>
        <fullName evidence="1">DUF6883 domain-containing protein</fullName>
    </recommendedName>
</protein>
<evidence type="ECO:0000313" key="2">
    <source>
        <dbReference type="EMBL" id="NDJ17693.1"/>
    </source>
</evidence>